<comment type="caution">
    <text evidence="1">The sequence shown here is derived from an EMBL/GenBank/DDBJ whole genome shotgun (WGS) entry which is preliminary data.</text>
</comment>
<organism evidence="1 2">
    <name type="scientific">Dreissena polymorpha</name>
    <name type="common">Zebra mussel</name>
    <name type="synonym">Mytilus polymorpha</name>
    <dbReference type="NCBI Taxonomy" id="45954"/>
    <lineage>
        <taxon>Eukaryota</taxon>
        <taxon>Metazoa</taxon>
        <taxon>Spiralia</taxon>
        <taxon>Lophotrochozoa</taxon>
        <taxon>Mollusca</taxon>
        <taxon>Bivalvia</taxon>
        <taxon>Autobranchia</taxon>
        <taxon>Heteroconchia</taxon>
        <taxon>Euheterodonta</taxon>
        <taxon>Imparidentia</taxon>
        <taxon>Neoheterodontei</taxon>
        <taxon>Myida</taxon>
        <taxon>Dreissenoidea</taxon>
        <taxon>Dreissenidae</taxon>
        <taxon>Dreissena</taxon>
    </lineage>
</organism>
<accession>A0A9D4D3P7</accession>
<proteinExistence type="predicted"/>
<gene>
    <name evidence="1" type="ORF">DPMN_044707</name>
</gene>
<sequence>MIQSIAIEKRSGERIHPCFTPVSTLNGSVSWLLWTTLHSKFSYRDLMTLTSF</sequence>
<dbReference type="EMBL" id="JAIWYP010000011">
    <property type="protein sequence ID" value="KAH3738090.1"/>
    <property type="molecule type" value="Genomic_DNA"/>
</dbReference>
<keyword evidence="2" id="KW-1185">Reference proteome</keyword>
<name>A0A9D4D3P7_DREPO</name>
<protein>
    <submittedName>
        <fullName evidence="1">Uncharacterized protein</fullName>
    </submittedName>
</protein>
<evidence type="ECO:0000313" key="1">
    <source>
        <dbReference type="EMBL" id="KAH3738090.1"/>
    </source>
</evidence>
<dbReference type="AlphaFoldDB" id="A0A9D4D3P7"/>
<dbReference type="Proteomes" id="UP000828390">
    <property type="component" value="Unassembled WGS sequence"/>
</dbReference>
<reference evidence="1" key="1">
    <citation type="journal article" date="2019" name="bioRxiv">
        <title>The Genome of the Zebra Mussel, Dreissena polymorpha: A Resource for Invasive Species Research.</title>
        <authorList>
            <person name="McCartney M.A."/>
            <person name="Auch B."/>
            <person name="Kono T."/>
            <person name="Mallez S."/>
            <person name="Zhang Y."/>
            <person name="Obille A."/>
            <person name="Becker A."/>
            <person name="Abrahante J.E."/>
            <person name="Garbe J."/>
            <person name="Badalamenti J.P."/>
            <person name="Herman A."/>
            <person name="Mangelson H."/>
            <person name="Liachko I."/>
            <person name="Sullivan S."/>
            <person name="Sone E.D."/>
            <person name="Koren S."/>
            <person name="Silverstein K.A.T."/>
            <person name="Beckman K.B."/>
            <person name="Gohl D.M."/>
        </authorList>
    </citation>
    <scope>NUCLEOTIDE SEQUENCE</scope>
    <source>
        <strain evidence="1">Duluth1</strain>
        <tissue evidence="1">Whole animal</tissue>
    </source>
</reference>
<evidence type="ECO:0000313" key="2">
    <source>
        <dbReference type="Proteomes" id="UP000828390"/>
    </source>
</evidence>
<reference evidence="1" key="2">
    <citation type="submission" date="2020-11" db="EMBL/GenBank/DDBJ databases">
        <authorList>
            <person name="McCartney M.A."/>
            <person name="Auch B."/>
            <person name="Kono T."/>
            <person name="Mallez S."/>
            <person name="Becker A."/>
            <person name="Gohl D.M."/>
            <person name="Silverstein K.A.T."/>
            <person name="Koren S."/>
            <person name="Bechman K.B."/>
            <person name="Herman A."/>
            <person name="Abrahante J.E."/>
            <person name="Garbe J."/>
        </authorList>
    </citation>
    <scope>NUCLEOTIDE SEQUENCE</scope>
    <source>
        <strain evidence="1">Duluth1</strain>
        <tissue evidence="1">Whole animal</tissue>
    </source>
</reference>